<keyword evidence="5" id="KW-1133">Transmembrane helix</keyword>
<reference evidence="7 8" key="1">
    <citation type="submission" date="2018-08" db="EMBL/GenBank/DDBJ databases">
        <title>Complete genome sequence of JP2-74.</title>
        <authorList>
            <person name="Wu L."/>
        </authorList>
    </citation>
    <scope>NUCLEOTIDE SEQUENCE [LARGE SCALE GENOMIC DNA]</scope>
    <source>
        <strain evidence="7 8">JP2-74</strain>
    </source>
</reference>
<feature type="region of interest" description="Disordered" evidence="4">
    <location>
        <begin position="661"/>
        <end position="685"/>
    </location>
</feature>
<dbReference type="Proteomes" id="UP000259465">
    <property type="component" value="Chromosome"/>
</dbReference>
<dbReference type="PANTHER" id="PTHR43531">
    <property type="entry name" value="PROTEIN ICFG"/>
    <property type="match status" value="1"/>
</dbReference>
<keyword evidence="5" id="KW-0472">Membrane</keyword>
<dbReference type="KEGG" id="crz:D1345_11270"/>
<keyword evidence="3" id="KW-0807">Transducer</keyword>
<keyword evidence="5" id="KW-0812">Transmembrane</keyword>
<dbReference type="Pfam" id="PF00015">
    <property type="entry name" value="MCPsignal"/>
    <property type="match status" value="1"/>
</dbReference>
<feature type="transmembrane region" description="Helical" evidence="5">
    <location>
        <begin position="344"/>
        <end position="367"/>
    </location>
</feature>
<comment type="similarity">
    <text evidence="2">Belongs to the methyl-accepting chemotaxis (MCP) protein family.</text>
</comment>
<keyword evidence="8" id="KW-1185">Reference proteome</keyword>
<proteinExistence type="inferred from homology"/>
<accession>A0AAD0W7Z6</accession>
<name>A0AAD0W7Z6_9NEIS</name>
<dbReference type="InterPro" id="IPR004089">
    <property type="entry name" value="MCPsignal_dom"/>
</dbReference>
<dbReference type="Gene3D" id="1.10.287.950">
    <property type="entry name" value="Methyl-accepting chemotaxis protein"/>
    <property type="match status" value="1"/>
</dbReference>
<protein>
    <submittedName>
        <fullName evidence="7">Methyl-accepting chemotaxis protein</fullName>
    </submittedName>
</protein>
<feature type="domain" description="Methyl-accepting transducer" evidence="6">
    <location>
        <begin position="431"/>
        <end position="646"/>
    </location>
</feature>
<evidence type="ECO:0000256" key="1">
    <source>
        <dbReference type="ARBA" id="ARBA00022500"/>
    </source>
</evidence>
<sequence length="685" mass="74285">MPQLPPKRQQQLQGAAVHFRHPGKAQRHRLVRQQRQQIAFQLLRRVNAQFAAQAGLGPTLADFDMQGHSAPRPNAKRVLTQCFYLSVNTKSSQETDCFIKNSNQAWRAAARTRQMQHGGRPMKLSIKSLLTASAGVFALLLLLLLLCTLRLRHELGLQAQAESQRNQSYLLANELRQSSDDLTRLVRTYAETADPRYERQYWAVLAIRNGQLPRPQHYNRIYWDFMAADDNKPQPDGQAVPLQQLMRQAGFTDAEFAKLKEAQANSDRLVNTETVAMNAMKGRFADGQGGFSRQGPPDPELARRILHDRQYHQDKAAIMQPVDAFYQLMEQRTNQAVSQAQTQAGLWLAIVIGLMLACCALGLLMFWTIYRRLFAMLGDEPLRVTQLMRAVAAGDLAAAAPPGGYPADSLAEAILQTVTTLSRAIADSQRGAGHLSMMSAQISHSSQQLSLNTSEQAAGLAEAACSLEQISSAINQSSHNATLTETMAAQAADDARQGGEIVDHTVRSMERIAEHISVIDDIAYQTNLLALNAAIEAARAGAQGNGFTVVAQEVRKLAERSQVAAREISGMTASGVQLAGQAGAQLAAIVASSGKTASLIREIAIAANEQAQGVGQINATIQQLSAATQQNASLVEELAAISADSRGHADQVHAQMRRFHSAAPAPQGGETSAAGRVHAGHGPRH</sequence>
<keyword evidence="1" id="KW-0145">Chemotaxis</keyword>
<dbReference type="AlphaFoldDB" id="A0AAD0W7Z6"/>
<dbReference type="PANTHER" id="PTHR43531:SF11">
    <property type="entry name" value="METHYL-ACCEPTING CHEMOTAXIS PROTEIN 3"/>
    <property type="match status" value="1"/>
</dbReference>
<dbReference type="SMART" id="SM00283">
    <property type="entry name" value="MA"/>
    <property type="match status" value="1"/>
</dbReference>
<evidence type="ECO:0000259" key="6">
    <source>
        <dbReference type="PROSITE" id="PS50111"/>
    </source>
</evidence>
<evidence type="ECO:0000256" key="4">
    <source>
        <dbReference type="SAM" id="MobiDB-lite"/>
    </source>
</evidence>
<feature type="transmembrane region" description="Helical" evidence="5">
    <location>
        <begin position="129"/>
        <end position="151"/>
    </location>
</feature>
<dbReference type="GO" id="GO:0007165">
    <property type="term" value="P:signal transduction"/>
    <property type="evidence" value="ECO:0007669"/>
    <property type="project" value="UniProtKB-KW"/>
</dbReference>
<dbReference type="GO" id="GO:0006935">
    <property type="term" value="P:chemotaxis"/>
    <property type="evidence" value="ECO:0007669"/>
    <property type="project" value="UniProtKB-KW"/>
</dbReference>
<dbReference type="GO" id="GO:0005886">
    <property type="term" value="C:plasma membrane"/>
    <property type="evidence" value="ECO:0007669"/>
    <property type="project" value="TreeGrafter"/>
</dbReference>
<dbReference type="InterPro" id="IPR051310">
    <property type="entry name" value="MCP_chemotaxis"/>
</dbReference>
<evidence type="ECO:0000256" key="3">
    <source>
        <dbReference type="PROSITE-ProRule" id="PRU00284"/>
    </source>
</evidence>
<evidence type="ECO:0000256" key="2">
    <source>
        <dbReference type="ARBA" id="ARBA00029447"/>
    </source>
</evidence>
<dbReference type="SUPFAM" id="SSF58104">
    <property type="entry name" value="Methyl-accepting chemotaxis protein (MCP) signaling domain"/>
    <property type="match status" value="1"/>
</dbReference>
<gene>
    <name evidence="7" type="ORF">D1345_11270</name>
</gene>
<dbReference type="GO" id="GO:0004888">
    <property type="term" value="F:transmembrane signaling receptor activity"/>
    <property type="evidence" value="ECO:0007669"/>
    <property type="project" value="TreeGrafter"/>
</dbReference>
<dbReference type="PROSITE" id="PS50111">
    <property type="entry name" value="CHEMOTAXIS_TRANSDUC_2"/>
    <property type="match status" value="1"/>
</dbReference>
<evidence type="ECO:0000313" key="8">
    <source>
        <dbReference type="Proteomes" id="UP000259465"/>
    </source>
</evidence>
<evidence type="ECO:0000313" key="7">
    <source>
        <dbReference type="EMBL" id="AXT46734.1"/>
    </source>
</evidence>
<dbReference type="EMBL" id="CP031968">
    <property type="protein sequence ID" value="AXT46734.1"/>
    <property type="molecule type" value="Genomic_DNA"/>
</dbReference>
<organism evidence="7 8">
    <name type="scientific">Chromobacterium rhizoryzae</name>
    <dbReference type="NCBI Taxonomy" id="1778675"/>
    <lineage>
        <taxon>Bacteria</taxon>
        <taxon>Pseudomonadati</taxon>
        <taxon>Pseudomonadota</taxon>
        <taxon>Betaproteobacteria</taxon>
        <taxon>Neisseriales</taxon>
        <taxon>Chromobacteriaceae</taxon>
        <taxon>Chromobacterium</taxon>
    </lineage>
</organism>
<evidence type="ECO:0000256" key="5">
    <source>
        <dbReference type="SAM" id="Phobius"/>
    </source>
</evidence>